<dbReference type="Proteomes" id="UP000287651">
    <property type="component" value="Unassembled WGS sequence"/>
</dbReference>
<dbReference type="AlphaFoldDB" id="A0A426X4A6"/>
<dbReference type="EMBL" id="AMZH03027108">
    <property type="protein sequence ID" value="RRT34288.1"/>
    <property type="molecule type" value="Genomic_DNA"/>
</dbReference>
<comment type="caution">
    <text evidence="1">The sequence shown here is derived from an EMBL/GenBank/DDBJ whole genome shotgun (WGS) entry which is preliminary data.</text>
</comment>
<proteinExistence type="predicted"/>
<gene>
    <name evidence="1" type="ORF">B296_00057481</name>
</gene>
<sequence length="89" mass="9867">MRRDLPPRHRGSRCNLHAPAAPLHVITNNHRYVGPTTNKKNTGSGPGCGLLPLWPTFAVMYVAYFPACMWPPLLRRQCLLSLSITATSV</sequence>
<reference evidence="1 2" key="1">
    <citation type="journal article" date="2014" name="Agronomy (Basel)">
        <title>A Draft Genome Sequence for Ensete ventricosum, the Drought-Tolerant Tree Against Hunger.</title>
        <authorList>
            <person name="Harrison J."/>
            <person name="Moore K.A."/>
            <person name="Paszkiewicz K."/>
            <person name="Jones T."/>
            <person name="Grant M."/>
            <person name="Ambacheew D."/>
            <person name="Muzemil S."/>
            <person name="Studholme D.J."/>
        </authorList>
    </citation>
    <scope>NUCLEOTIDE SEQUENCE [LARGE SCALE GENOMIC DNA]</scope>
</reference>
<evidence type="ECO:0000313" key="1">
    <source>
        <dbReference type="EMBL" id="RRT34288.1"/>
    </source>
</evidence>
<organism evidence="1 2">
    <name type="scientific">Ensete ventricosum</name>
    <name type="common">Abyssinian banana</name>
    <name type="synonym">Musa ensete</name>
    <dbReference type="NCBI Taxonomy" id="4639"/>
    <lineage>
        <taxon>Eukaryota</taxon>
        <taxon>Viridiplantae</taxon>
        <taxon>Streptophyta</taxon>
        <taxon>Embryophyta</taxon>
        <taxon>Tracheophyta</taxon>
        <taxon>Spermatophyta</taxon>
        <taxon>Magnoliopsida</taxon>
        <taxon>Liliopsida</taxon>
        <taxon>Zingiberales</taxon>
        <taxon>Musaceae</taxon>
        <taxon>Ensete</taxon>
    </lineage>
</organism>
<protein>
    <submittedName>
        <fullName evidence="1">Uncharacterized protein</fullName>
    </submittedName>
</protein>
<name>A0A426X4A6_ENSVE</name>
<accession>A0A426X4A6</accession>
<evidence type="ECO:0000313" key="2">
    <source>
        <dbReference type="Proteomes" id="UP000287651"/>
    </source>
</evidence>